<evidence type="ECO:0000313" key="2">
    <source>
        <dbReference type="Proteomes" id="UP000246073"/>
    </source>
</evidence>
<evidence type="ECO:0000313" key="1">
    <source>
        <dbReference type="EMBL" id="SPL61983.1"/>
    </source>
</evidence>
<dbReference type="EMBL" id="OOFM01000001">
    <property type="protein sequence ID" value="SPL61983.1"/>
    <property type="molecule type" value="Genomic_DNA"/>
</dbReference>
<dbReference type="SUPFAM" id="SSF88713">
    <property type="entry name" value="Glycoside hydrolase/deacetylase"/>
    <property type="match status" value="1"/>
</dbReference>
<dbReference type="RefSeq" id="WP_371831082.1">
    <property type="nucleotide sequence ID" value="NZ_OOFM01000001.1"/>
</dbReference>
<dbReference type="GO" id="GO:0005975">
    <property type="term" value="P:carbohydrate metabolic process"/>
    <property type="evidence" value="ECO:0007669"/>
    <property type="project" value="InterPro"/>
</dbReference>
<dbReference type="Gene3D" id="3.20.20.370">
    <property type="entry name" value="Glycoside hydrolase/deacetylase"/>
    <property type="match status" value="1"/>
</dbReference>
<evidence type="ECO:0008006" key="3">
    <source>
        <dbReference type="Google" id="ProtNLM"/>
    </source>
</evidence>
<organism evidence="1 2">
    <name type="scientific">Ochrobactrum soli</name>
    <dbReference type="NCBI Taxonomy" id="2448455"/>
    <lineage>
        <taxon>Bacteria</taxon>
        <taxon>Pseudomonadati</taxon>
        <taxon>Pseudomonadota</taxon>
        <taxon>Alphaproteobacteria</taxon>
        <taxon>Hyphomicrobiales</taxon>
        <taxon>Brucellaceae</taxon>
        <taxon>Brucella/Ochrobactrum group</taxon>
        <taxon>Ochrobactrum</taxon>
    </lineage>
</organism>
<dbReference type="InterPro" id="IPR049591">
    <property type="entry name" value="CE4_u4-like"/>
</dbReference>
<protein>
    <recommendedName>
        <fullName evidence="3">Polysaccharide deacetylase</fullName>
    </recommendedName>
</protein>
<dbReference type="InterPro" id="IPR011330">
    <property type="entry name" value="Glyco_hydro/deAcase_b/a-brl"/>
</dbReference>
<dbReference type="Proteomes" id="UP000246073">
    <property type="component" value="Unassembled WGS sequence"/>
</dbReference>
<dbReference type="CDD" id="cd10928">
    <property type="entry name" value="CE4_u4"/>
    <property type="match status" value="1"/>
</dbReference>
<sequence>MVTDIWKPLNRELDRWYEAGKIADFWLRDDDAVAPTPALTQLLDLSARHSVPVALAVIPETTGQPLAEYLGNRPLVTVAVHGWSHSNFAGDGEKKQELGPHRPIEVVTAELTAGLTRLEALHAGRFVPVLVPPWNRIAPSLVDILSGLGYCALSVFGAEKEGSLPMINTHVDLMDWHGTRGARDHAALIDNIVRRLQVMFDGGGSMGFLTHHLVHDESAWQFIEALFAQTASHPASRWIALRDMHIQLQA</sequence>
<dbReference type="AlphaFoldDB" id="A0A2P9HD25"/>
<accession>A0A2P9HD25</accession>
<proteinExistence type="predicted"/>
<reference evidence="2" key="1">
    <citation type="submission" date="2017-12" db="EMBL/GenBank/DDBJ databases">
        <authorList>
            <person name="Diaz M."/>
        </authorList>
    </citation>
    <scope>NUCLEOTIDE SEQUENCE [LARGE SCALE GENOMIC DNA]</scope>
    <source>
        <strain evidence="2">FI11154</strain>
    </source>
</reference>
<gene>
    <name evidence="1" type="ORF">OHAE_4775</name>
</gene>
<name>A0A2P9HD25_9HYPH</name>